<dbReference type="AlphaFoldDB" id="A0A3R7Q146"/>
<feature type="domain" description="Importin N-terminal" evidence="5">
    <location>
        <begin position="26"/>
        <end position="98"/>
    </location>
</feature>
<dbReference type="InterPro" id="IPR058669">
    <property type="entry name" value="TPR_IPO7/11-like"/>
</dbReference>
<dbReference type="GO" id="GO:0031267">
    <property type="term" value="F:small GTPase binding"/>
    <property type="evidence" value="ECO:0007669"/>
    <property type="project" value="InterPro"/>
</dbReference>
<proteinExistence type="inferred from homology"/>
<dbReference type="GO" id="GO:0006606">
    <property type="term" value="P:protein import into nucleus"/>
    <property type="evidence" value="ECO:0007669"/>
    <property type="project" value="TreeGrafter"/>
</dbReference>
<dbReference type="PANTHER" id="PTHR10997:SF7">
    <property type="entry name" value="IMPORTIN-11"/>
    <property type="match status" value="1"/>
</dbReference>
<dbReference type="EMBL" id="QCYY01000710">
    <property type="protein sequence ID" value="ROT83251.1"/>
    <property type="molecule type" value="Genomic_DNA"/>
</dbReference>
<comment type="subcellular location">
    <subcellularLocation>
        <location evidence="1">Nucleus</location>
    </subcellularLocation>
</comment>
<gene>
    <name evidence="6" type="ORF">C7M84_023568</name>
</gene>
<organism evidence="6 7">
    <name type="scientific">Penaeus vannamei</name>
    <name type="common">Whiteleg shrimp</name>
    <name type="synonym">Litopenaeus vannamei</name>
    <dbReference type="NCBI Taxonomy" id="6689"/>
    <lineage>
        <taxon>Eukaryota</taxon>
        <taxon>Metazoa</taxon>
        <taxon>Ecdysozoa</taxon>
        <taxon>Arthropoda</taxon>
        <taxon>Crustacea</taxon>
        <taxon>Multicrustacea</taxon>
        <taxon>Malacostraca</taxon>
        <taxon>Eumalacostraca</taxon>
        <taxon>Eucarida</taxon>
        <taxon>Decapoda</taxon>
        <taxon>Dendrobranchiata</taxon>
        <taxon>Penaeoidea</taxon>
        <taxon>Penaeidae</taxon>
        <taxon>Penaeus</taxon>
    </lineage>
</organism>
<reference evidence="6 7" key="1">
    <citation type="submission" date="2018-04" db="EMBL/GenBank/DDBJ databases">
        <authorList>
            <person name="Zhang X."/>
            <person name="Yuan J."/>
            <person name="Li F."/>
            <person name="Xiang J."/>
        </authorList>
    </citation>
    <scope>NUCLEOTIDE SEQUENCE [LARGE SCALE GENOMIC DNA]</scope>
    <source>
        <tissue evidence="6">Muscle</tissue>
    </source>
</reference>
<evidence type="ECO:0000256" key="3">
    <source>
        <dbReference type="ARBA" id="ARBA00022448"/>
    </source>
</evidence>
<dbReference type="Pfam" id="PF25758">
    <property type="entry name" value="TPR_IPO11"/>
    <property type="match status" value="1"/>
</dbReference>
<dbReference type="GO" id="GO:0005635">
    <property type="term" value="C:nuclear envelope"/>
    <property type="evidence" value="ECO:0007669"/>
    <property type="project" value="TreeGrafter"/>
</dbReference>
<evidence type="ECO:0000256" key="4">
    <source>
        <dbReference type="ARBA" id="ARBA00023242"/>
    </source>
</evidence>
<comment type="similarity">
    <text evidence="2">Belongs to the importin beta family.</text>
</comment>
<keyword evidence="3" id="KW-0813">Transport</keyword>
<dbReference type="InterPro" id="IPR016024">
    <property type="entry name" value="ARM-type_fold"/>
</dbReference>
<accession>A0A3R7Q146</accession>
<evidence type="ECO:0000313" key="6">
    <source>
        <dbReference type="EMBL" id="ROT83251.1"/>
    </source>
</evidence>
<dbReference type="SUPFAM" id="SSF48371">
    <property type="entry name" value="ARM repeat"/>
    <property type="match status" value="1"/>
</dbReference>
<sequence>MSGGKELVLDTLRRATSQDAATLKPAEQQLQEWETEPGFYSTLVEIFSEHSLEVNVRWLAVLYFKNGVDRYWRKTAPKAITEEEKARIRCGLLHNLREPVPQVATQLAVLIAKIARVDCPREWPDLLPALFEAVKSSDQLVQHRTLLTLHHVIKQLASKRLAADRRTFQELTSQMFTFLLELWRSETEAFLVASGQNNEVMVPCLERSHLSLKILRKLLIHGFKKPHENPDATMFVEAVFDRIKVMLDFRKQHENNEHIKTIGGKYVVLLTKVLLDMLENYPFSYLQFIKPSLDLTTYYVFTPAGEGLIFERFTVQCLNLIKTILLCPEYKPCKVIEDTKDPQTLEAFRIKSEFFTNTVLAEMCHKLISHYFLLTQDDLEAWDSDPEGFCMEVEGGESWKYSLRPCTETLFVSLFHEYRSALTAVLMDMVRSSHKPVEPSDYHGILQKDAVYNAVGLAAFELFDDIDFDQWFTSSLINELKVKDSNYRIIRRRVIWLIGQWTSVKFSPEHRPTLYEACIHLLSSEEDFVVRLSAAMTLKHSVDDFEFDPEKFMPYLPTIFGLLFNLLKEAHECDTKMQVLHVMSFMIEVVGVGIQPHAAPLAQYLPGLWDESADHNMLRCAILTTLVHMVTGLMRESEGLHEFLINIIRISTDVREDCHVYLLEDGLLLWLTTLENTATPHDALLQLFDNMLPLMEISSENLRLCLQITTAYTLLCPQQFLSKYGSRLIESFSSMLTDMKSEGTVLVLRSVEMIMRVLPVEGANLVQPLIPGFVKVVADGDQYPMVMGMYLSVIARLVLYAEPIFTWAINQVAGDQSKTPEEVLERVVSIWSDKLALTSPEERRKLCALGLAYLCGTGWPPVLKVWPHAVTAVSEVVFDVTMEDSTQDKLLLSLLPKLHILSPLLAPYLPNSSPLSLFLPSLPHSFLLLLPSTLTLHPSPSSFLPCPPFLLLLPSTLTLHPSPSSFLLCPTPFSSSFSLPP</sequence>
<dbReference type="InterPro" id="IPR001494">
    <property type="entry name" value="Importin-beta_N"/>
</dbReference>
<dbReference type="SMART" id="SM00913">
    <property type="entry name" value="IBN_N"/>
    <property type="match status" value="1"/>
</dbReference>
<evidence type="ECO:0000256" key="1">
    <source>
        <dbReference type="ARBA" id="ARBA00004123"/>
    </source>
</evidence>
<comment type="caution">
    <text evidence="6">The sequence shown here is derived from an EMBL/GenBank/DDBJ whole genome shotgun (WGS) entry which is preliminary data.</text>
</comment>
<evidence type="ECO:0000256" key="2">
    <source>
        <dbReference type="ARBA" id="ARBA00007991"/>
    </source>
</evidence>
<reference evidence="6 7" key="2">
    <citation type="submission" date="2019-01" db="EMBL/GenBank/DDBJ databases">
        <title>The decoding of complex shrimp genome reveals the adaptation for benthos swimmer, frequently molting mechanism and breeding impact on genome.</title>
        <authorList>
            <person name="Sun Y."/>
            <person name="Gao Y."/>
            <person name="Yu Y."/>
        </authorList>
    </citation>
    <scope>NUCLEOTIDE SEQUENCE [LARGE SCALE GENOMIC DNA]</scope>
    <source>
        <tissue evidence="6">Muscle</tissue>
    </source>
</reference>
<dbReference type="GO" id="GO:0005829">
    <property type="term" value="C:cytosol"/>
    <property type="evidence" value="ECO:0007669"/>
    <property type="project" value="TreeGrafter"/>
</dbReference>
<evidence type="ECO:0000259" key="5">
    <source>
        <dbReference type="PROSITE" id="PS50166"/>
    </source>
</evidence>
<keyword evidence="4" id="KW-0539">Nucleus</keyword>
<protein>
    <submittedName>
        <fullName evidence="6">Importin-11</fullName>
    </submittedName>
</protein>
<keyword evidence="7" id="KW-1185">Reference proteome</keyword>
<dbReference type="STRING" id="6689.A0A3R7Q146"/>
<dbReference type="PROSITE" id="PS50166">
    <property type="entry name" value="IMPORTIN_B_NT"/>
    <property type="match status" value="1"/>
</dbReference>
<dbReference type="InterPro" id="IPR013598">
    <property type="entry name" value="Exportin-1/Importin-b-like"/>
</dbReference>
<dbReference type="Pfam" id="PF03810">
    <property type="entry name" value="IBN_N"/>
    <property type="match status" value="1"/>
</dbReference>
<dbReference type="Proteomes" id="UP000283509">
    <property type="component" value="Unassembled WGS sequence"/>
</dbReference>
<dbReference type="InterPro" id="IPR011989">
    <property type="entry name" value="ARM-like"/>
</dbReference>
<dbReference type="Gene3D" id="1.25.10.10">
    <property type="entry name" value="Leucine-rich Repeat Variant"/>
    <property type="match status" value="1"/>
</dbReference>
<dbReference type="OrthoDB" id="361693at2759"/>
<dbReference type="Pfam" id="PF08389">
    <property type="entry name" value="Xpo1"/>
    <property type="match status" value="1"/>
</dbReference>
<dbReference type="PANTHER" id="PTHR10997">
    <property type="entry name" value="IMPORTIN-7, 8, 11"/>
    <property type="match status" value="1"/>
</dbReference>
<evidence type="ECO:0000313" key="7">
    <source>
        <dbReference type="Proteomes" id="UP000283509"/>
    </source>
</evidence>
<name>A0A3R7Q146_PENVA</name>